<dbReference type="SUPFAM" id="SSF48403">
    <property type="entry name" value="Ankyrin repeat"/>
    <property type="match status" value="2"/>
</dbReference>
<dbReference type="Gene3D" id="1.25.40.20">
    <property type="entry name" value="Ankyrin repeat-containing domain"/>
    <property type="match status" value="3"/>
</dbReference>
<feature type="repeat" description="ANK" evidence="3">
    <location>
        <begin position="181"/>
        <end position="213"/>
    </location>
</feature>
<organism evidence="4 5">
    <name type="scientific">Trichogramma brassicae</name>
    <dbReference type="NCBI Taxonomy" id="86971"/>
    <lineage>
        <taxon>Eukaryota</taxon>
        <taxon>Metazoa</taxon>
        <taxon>Ecdysozoa</taxon>
        <taxon>Arthropoda</taxon>
        <taxon>Hexapoda</taxon>
        <taxon>Insecta</taxon>
        <taxon>Pterygota</taxon>
        <taxon>Neoptera</taxon>
        <taxon>Endopterygota</taxon>
        <taxon>Hymenoptera</taxon>
        <taxon>Apocrita</taxon>
        <taxon>Proctotrupomorpha</taxon>
        <taxon>Chalcidoidea</taxon>
        <taxon>Trichogrammatidae</taxon>
        <taxon>Trichogramma</taxon>
    </lineage>
</organism>
<keyword evidence="1" id="KW-0677">Repeat</keyword>
<accession>A0A6H5ID49</accession>
<name>A0A6H5ID49_9HYME</name>
<dbReference type="InterPro" id="IPR036770">
    <property type="entry name" value="Ankyrin_rpt-contain_sf"/>
</dbReference>
<sequence length="790" mass="90600">MDKCAKTMFAYNDFENLKELREHVKWSVKEERYEFLRNLCILIKVWEGELPNLRKIFTNEEIEDILFDCVNYWRMDNGCTTAITDFVVRCGYRDEPSKLDENEKPLLNRTTPLHHVSRSVWTLQKTVTLRNLFQIYNRFDANYSDETGFTHFHIACKYGFYREVEKFLAAGQRPDCLARETDDTPLHVALASNGLEVAQLLLQRGADPNLPNRAGVTPLHIVCDRAHSDELTDMFFELSYQKYQTLKIDVQDQWGRTPLLLAVAHDLGDLMKLLLRRGADPNTANEDGRTPLHIICARERDPLVMVSEFFMACYKQRRVVNVNCRDRSGRTPLQGALSRGRREVSEFLLKNGADPHFVDGEGTTALHVIATRGDEYWADALLRISYYDGCFPLLIDPRDRLGNTPLHLALRHGHKQLAAYLLRCGAYPNLINDDGSTPLHIICSWDEKYNEDAGLIKSFFEINDRLLQGVLVDAKDKKGRTPLQLAVANIYPEAIDLLLDYGADASNFVFPAKKDFDVKKFRIRCRDKYITYELWLASGLLAAVDRLEKAGWEMERSAVETIMKLFADNGLFERSANLTPTTLPDFVGCSQRLMINSSVSLYELTRLTPKEAKKRVTFMDYFKSAHDMKWWMLHYAERVPLAVNLCEKFARKFFEFWALVPFMQLKNYRLPIECCELILENLNNQDLYNICLAARGENCTGTADDTDPDDDEARNPEIGISHSAALSSALWRSHSPPCMPLYMEVNSRSRGNKFHLEGRCCPATTAATIDIITLANIVARTFVSIYLFLD</sequence>
<dbReference type="Proteomes" id="UP000479190">
    <property type="component" value="Unassembled WGS sequence"/>
</dbReference>
<dbReference type="AlphaFoldDB" id="A0A6H5ID49"/>
<feature type="repeat" description="ANK" evidence="3">
    <location>
        <begin position="478"/>
        <end position="506"/>
    </location>
</feature>
<evidence type="ECO:0000313" key="4">
    <source>
        <dbReference type="EMBL" id="CAB0034572.1"/>
    </source>
</evidence>
<dbReference type="PRINTS" id="PR01415">
    <property type="entry name" value="ANKYRIN"/>
</dbReference>
<proteinExistence type="predicted"/>
<evidence type="ECO:0000256" key="3">
    <source>
        <dbReference type="PROSITE-ProRule" id="PRU00023"/>
    </source>
</evidence>
<feature type="repeat" description="ANK" evidence="3">
    <location>
        <begin position="328"/>
        <end position="360"/>
    </location>
</feature>
<evidence type="ECO:0000313" key="5">
    <source>
        <dbReference type="Proteomes" id="UP000479190"/>
    </source>
</evidence>
<dbReference type="EMBL" id="CADCXV010000747">
    <property type="protein sequence ID" value="CAB0034572.1"/>
    <property type="molecule type" value="Genomic_DNA"/>
</dbReference>
<feature type="repeat" description="ANK" evidence="3">
    <location>
        <begin position="401"/>
        <end position="433"/>
    </location>
</feature>
<dbReference type="Pfam" id="PF12796">
    <property type="entry name" value="Ank_2"/>
    <property type="match status" value="3"/>
</dbReference>
<evidence type="ECO:0000256" key="2">
    <source>
        <dbReference type="ARBA" id="ARBA00023043"/>
    </source>
</evidence>
<dbReference type="InterPro" id="IPR002110">
    <property type="entry name" value="Ankyrin_rpt"/>
</dbReference>
<dbReference type="PROSITE" id="PS50088">
    <property type="entry name" value="ANK_REPEAT"/>
    <property type="match status" value="5"/>
</dbReference>
<dbReference type="OrthoDB" id="4772757at2759"/>
<dbReference type="SMART" id="SM00248">
    <property type="entry name" value="ANK"/>
    <property type="match status" value="8"/>
</dbReference>
<gene>
    <name evidence="4" type="ORF">TBRA_LOCUS6470</name>
</gene>
<keyword evidence="5" id="KW-1185">Reference proteome</keyword>
<feature type="repeat" description="ANK" evidence="3">
    <location>
        <begin position="254"/>
        <end position="286"/>
    </location>
</feature>
<dbReference type="PANTHER" id="PTHR24198:SF165">
    <property type="entry name" value="ANKYRIN REPEAT-CONTAINING PROTEIN-RELATED"/>
    <property type="match status" value="1"/>
</dbReference>
<keyword evidence="2 3" id="KW-0040">ANK repeat</keyword>
<protein>
    <submittedName>
        <fullName evidence="4">Uncharacterized protein</fullName>
    </submittedName>
</protein>
<evidence type="ECO:0000256" key="1">
    <source>
        <dbReference type="ARBA" id="ARBA00022737"/>
    </source>
</evidence>
<reference evidence="4 5" key="1">
    <citation type="submission" date="2020-02" db="EMBL/GenBank/DDBJ databases">
        <authorList>
            <person name="Ferguson B K."/>
        </authorList>
    </citation>
    <scope>NUCLEOTIDE SEQUENCE [LARGE SCALE GENOMIC DNA]</scope>
</reference>
<dbReference type="PANTHER" id="PTHR24198">
    <property type="entry name" value="ANKYRIN REPEAT AND PROTEIN KINASE DOMAIN-CONTAINING PROTEIN"/>
    <property type="match status" value="1"/>
</dbReference>
<dbReference type="PROSITE" id="PS50297">
    <property type="entry name" value="ANK_REP_REGION"/>
    <property type="match status" value="5"/>
</dbReference>